<dbReference type="GeneTree" id="ENSGT00950000183209"/>
<dbReference type="AlphaFoldDB" id="A0A9J7XZ73"/>
<dbReference type="PANTHER" id="PTHR13280:SF14">
    <property type="entry name" value="PHOSPHOFURIN ACIDIC CLUSTER SORTING PROTEIN 1"/>
    <property type="match status" value="1"/>
</dbReference>
<dbReference type="Proteomes" id="UP001108240">
    <property type="component" value="Unplaced"/>
</dbReference>
<sequence length="815" mass="90736">MMAAALERGGLRAALMNPGGGAAPTAAAGSVLWSSAGPGSVPVPMNLFATWEIDRSSPSCVPRLCSVTLKRLIVLKELDKDLNSVLIAVKIQGSKRVLRSNEYALPPSGLMDTELELTFSLQYPHFLKRDANRLQIITILGYKTLALGVINMAEVLQHPTDGGQILGLHSNMKEALTRVAEISVFSLSSQPIDNEYSSDRSPDMDNYSEDDDDSYSSGNICSTYILLLSHSHSLQPNFKQKFVALLKRFKVTDEVNPVDQTQEVEEDLDLLYDSLEVFNQSDSGPELEDNESVLSTPKPKLKPFFEGMSHSSSQTEISSVYSHNLHRDETSNMVRYTHTHSCVEMIIMTTHNKTPVFVELKGPAVFMTSSKAESRVPRYARSTSMKDRQISRAQSERTISVDSECSPDSRFSTQVPRKSVYDQLNQILISDERLPENIILINTVDWQGQYVEEVLQKHAQPIVSTCSAADVQAAFNTIVTRIQRFCNCNAQTPPTVKVAVAGDQSYLSTVLRFFVEQLANKTPDWLSYIRFLIIPIGSHPLAKYVSTFDSKFCSMFMDPSWRELFCRSDSPSADTVDVAGRIIQYLSGANVSHQFPISEAMLTYRQKSPDEDSCQTFVPFIGVRSRSTDTAADGRVRDQLIQSSSFSHHYLSFRAASSANDYVDDSPCTGGELMGLQVDYWTCPSGEKKREGEKRDVGLKNTLKSNFRSLQVSRLPSGGDPSAPHSMAMTVVTKEKNKKGIFLSKKLKEKDVDSKSQVIDGISRLICAAKHQHTMLRVCIDGVEWNDVKFFQLAAQWPTHVKHFPVAVFGHSRPL</sequence>
<evidence type="ECO:0000313" key="6">
    <source>
        <dbReference type="Ensembl" id="ENSCCRP00000110800.1"/>
    </source>
</evidence>
<accession>A0A9J7XZ73</accession>
<dbReference type="Pfam" id="PF25332">
    <property type="entry name" value="C2_PACS_N"/>
    <property type="match status" value="1"/>
</dbReference>
<evidence type="ECO:0000256" key="3">
    <source>
        <dbReference type="SAM" id="MobiDB-lite"/>
    </source>
</evidence>
<dbReference type="InterPro" id="IPR019381">
    <property type="entry name" value="PACS1/2_C"/>
</dbReference>
<organism evidence="6 7">
    <name type="scientific">Cyprinus carpio carpio</name>
    <dbReference type="NCBI Taxonomy" id="630221"/>
    <lineage>
        <taxon>Eukaryota</taxon>
        <taxon>Metazoa</taxon>
        <taxon>Chordata</taxon>
        <taxon>Craniata</taxon>
        <taxon>Vertebrata</taxon>
        <taxon>Euteleostomi</taxon>
        <taxon>Actinopterygii</taxon>
        <taxon>Neopterygii</taxon>
        <taxon>Teleostei</taxon>
        <taxon>Ostariophysi</taxon>
        <taxon>Cypriniformes</taxon>
        <taxon>Cyprinidae</taxon>
        <taxon>Cyprininae</taxon>
        <taxon>Cyprinus</taxon>
    </lineage>
</organism>
<reference evidence="6" key="1">
    <citation type="submission" date="2025-08" db="UniProtKB">
        <authorList>
            <consortium name="Ensembl"/>
        </authorList>
    </citation>
    <scope>IDENTIFICATION</scope>
</reference>
<evidence type="ECO:0000256" key="2">
    <source>
        <dbReference type="ARBA" id="ARBA00022553"/>
    </source>
</evidence>
<evidence type="ECO:0000259" key="4">
    <source>
        <dbReference type="Pfam" id="PF10254"/>
    </source>
</evidence>
<evidence type="ECO:0000259" key="5">
    <source>
        <dbReference type="Pfam" id="PF25332"/>
    </source>
</evidence>
<dbReference type="Pfam" id="PF10254">
    <property type="entry name" value="Pacs-1"/>
    <property type="match status" value="1"/>
</dbReference>
<evidence type="ECO:0000313" key="7">
    <source>
        <dbReference type="Proteomes" id="UP001108240"/>
    </source>
</evidence>
<dbReference type="OMA" id="SACYCAR"/>
<dbReference type="InterPro" id="IPR057541">
    <property type="entry name" value="PACS1/2_N"/>
</dbReference>
<name>A0A9J7XZ73_CYPCA</name>
<dbReference type="GO" id="GO:0044325">
    <property type="term" value="F:transmembrane transporter binding"/>
    <property type="evidence" value="ECO:0007669"/>
    <property type="project" value="TreeGrafter"/>
</dbReference>
<dbReference type="Ensembl" id="ENSCCRT00000126920.1">
    <property type="protein sequence ID" value="ENSCCRP00000110800.1"/>
    <property type="gene ID" value="ENSCCRG00000059348.1"/>
</dbReference>
<protein>
    <recommendedName>
        <fullName evidence="8">Phosphofurin acidic cluster sorting protein 2</fullName>
    </recommendedName>
</protein>
<dbReference type="PANTHER" id="PTHR13280">
    <property type="entry name" value="PHOSPHOFURIN ACIDIC CLUSTER SORTING PROTEIN"/>
    <property type="match status" value="1"/>
</dbReference>
<dbReference type="GO" id="GO:0072659">
    <property type="term" value="P:protein localization to plasma membrane"/>
    <property type="evidence" value="ECO:0007669"/>
    <property type="project" value="TreeGrafter"/>
</dbReference>
<reference evidence="6" key="2">
    <citation type="submission" date="2025-09" db="UniProtKB">
        <authorList>
            <consortium name="Ensembl"/>
        </authorList>
    </citation>
    <scope>IDENTIFICATION</scope>
</reference>
<proteinExistence type="inferred from homology"/>
<feature type="domain" description="Phosphofurin acidic cluster sorting protein 1/2 C-terminal" evidence="4">
    <location>
        <begin position="420"/>
        <end position="812"/>
    </location>
</feature>
<comment type="similarity">
    <text evidence="1">Belongs to the PACS family.</text>
</comment>
<evidence type="ECO:0008006" key="8">
    <source>
        <dbReference type="Google" id="ProtNLM"/>
    </source>
</evidence>
<feature type="domain" description="Phosphofurin acidic cluster sorting protein 1/2 N-terminal C2" evidence="5">
    <location>
        <begin position="43"/>
        <end position="192"/>
    </location>
</feature>
<keyword evidence="7" id="KW-1185">Reference proteome</keyword>
<evidence type="ECO:0000256" key="1">
    <source>
        <dbReference type="ARBA" id="ARBA00008590"/>
    </source>
</evidence>
<feature type="region of interest" description="Disordered" evidence="3">
    <location>
        <begin position="193"/>
        <end position="214"/>
    </location>
</feature>
<keyword evidence="2" id="KW-0597">Phosphoprotein</keyword>